<dbReference type="Pfam" id="PF13041">
    <property type="entry name" value="PPR_2"/>
    <property type="match status" value="3"/>
</dbReference>
<evidence type="ECO:0000313" key="6">
    <source>
        <dbReference type="Proteomes" id="UP000827721"/>
    </source>
</evidence>
<keyword evidence="6" id="KW-1185">Reference proteome</keyword>
<sequence>MMEAPALRRSVIMAPIITLYLRIVSSSLHLWLTSLFLVEKLISGISKPDNELKSKKKSMRSCLKTFSLSRRLSCNIMETSYFSFIIIITCSTMHNTGNSTIRPNTKVLTREVSVITLTLTRFLNSTTASLSHTHQTGKQVHGIVFVSGLDSDSFVQSSLIHMYLKCNKIRDAHKLFDRLPQPDVVTFSALIAGYARQGCVDDAKKLFREMENSGFKPDGCSISSVLSAVGDLECLNIGLQVHDYVIKQGLQQDKCVASSLIDMYGKCAGAIDMSKVFAEMDGLDIGACNALVTGLSRNGLVDKALEMFRQFQDEGMELNIVSWTSMIAGCSQNGISIQALDLFREMQDVGLRPNNVTIPCLLPACGSIAALMHGKAVHCYSIRSGISNDIFVSSALIDMYAKCGRIQVSRLLFDKMPSKNSVCWNAIMGGYAMHGKAKEAMEIFHLMQSNGQKPDFISFTCVLSACSQAGLTEEGCKYFDSMSKDYGIEARMEHYACMVTLLGRAGRLEEAYKMIGQMPFEPDACIWGALLSSCRVHNNVSLGEAAARKLFELEPTNCGNYTLLSNIYASKSMWTEVDAVRATMKAMGLRKDPGRSWIELNNEMHMLLAGDQSHPQMSQIMEKLIKLSMEMKKSGCFPNTDFVLQDVEEQEKEQILCGHSEKLAVALGLLNTPPGTPLQVIKNLRICGDCHVVIKFISSFEGTEIFVRDTNRFHHFKDGVCSCGDYCYNQFSAGNGDTSRFPNTGCFSDVSKELHFSDRLTENDYFPAQVSVACVQTFKVCCELQCRFCIDAVFS</sequence>
<evidence type="ECO:0000259" key="4">
    <source>
        <dbReference type="Pfam" id="PF14432"/>
    </source>
</evidence>
<feature type="repeat" description="PPR" evidence="3">
    <location>
        <begin position="420"/>
        <end position="454"/>
    </location>
</feature>
<dbReference type="Pfam" id="PF14432">
    <property type="entry name" value="DYW_deaminase"/>
    <property type="match status" value="1"/>
</dbReference>
<dbReference type="Proteomes" id="UP000827721">
    <property type="component" value="Unassembled WGS sequence"/>
</dbReference>
<accession>A0ABQ8HRT9</accession>
<dbReference type="Gene3D" id="1.25.40.10">
    <property type="entry name" value="Tetratricopeptide repeat domain"/>
    <property type="match status" value="3"/>
</dbReference>
<dbReference type="PANTHER" id="PTHR47926:SF386">
    <property type="entry name" value="PENTATRICOPEPTIDE REPEAT-CONTAINING PROTEIN"/>
    <property type="match status" value="1"/>
</dbReference>
<dbReference type="PANTHER" id="PTHR47926">
    <property type="entry name" value="PENTATRICOPEPTIDE REPEAT-CONTAINING PROTEIN"/>
    <property type="match status" value="1"/>
</dbReference>
<evidence type="ECO:0000256" key="1">
    <source>
        <dbReference type="ARBA" id="ARBA00006643"/>
    </source>
</evidence>
<comment type="caution">
    <text evidence="5">The sequence shown here is derived from an EMBL/GenBank/DDBJ whole genome shotgun (WGS) entry which is preliminary data.</text>
</comment>
<feature type="domain" description="DYW" evidence="4">
    <location>
        <begin position="636"/>
        <end position="726"/>
    </location>
</feature>
<dbReference type="InterPro" id="IPR032867">
    <property type="entry name" value="DYW_dom"/>
</dbReference>
<proteinExistence type="inferred from homology"/>
<dbReference type="PROSITE" id="PS51375">
    <property type="entry name" value="PPR"/>
    <property type="match status" value="4"/>
</dbReference>
<dbReference type="InterPro" id="IPR046960">
    <property type="entry name" value="PPR_At4g14850-like_plant"/>
</dbReference>
<reference evidence="5 6" key="1">
    <citation type="submission" date="2021-02" db="EMBL/GenBank/DDBJ databases">
        <title>Plant Genome Project.</title>
        <authorList>
            <person name="Zhang R.-G."/>
        </authorList>
    </citation>
    <scope>NUCLEOTIDE SEQUENCE [LARGE SCALE GENOMIC DNA]</scope>
    <source>
        <tissue evidence="5">Leaves</tissue>
    </source>
</reference>
<name>A0ABQ8HRT9_9ROSI</name>
<dbReference type="NCBIfam" id="TIGR00756">
    <property type="entry name" value="PPR"/>
    <property type="match status" value="5"/>
</dbReference>
<evidence type="ECO:0000256" key="3">
    <source>
        <dbReference type="PROSITE-ProRule" id="PRU00708"/>
    </source>
</evidence>
<feature type="repeat" description="PPR" evidence="3">
    <location>
        <begin position="284"/>
        <end position="318"/>
    </location>
</feature>
<gene>
    <name evidence="5" type="ORF">JRO89_XS07G0016100</name>
</gene>
<feature type="repeat" description="PPR" evidence="3">
    <location>
        <begin position="183"/>
        <end position="217"/>
    </location>
</feature>
<evidence type="ECO:0000256" key="2">
    <source>
        <dbReference type="ARBA" id="ARBA00022737"/>
    </source>
</evidence>
<dbReference type="InterPro" id="IPR046848">
    <property type="entry name" value="E_motif"/>
</dbReference>
<organism evidence="5 6">
    <name type="scientific">Xanthoceras sorbifolium</name>
    <dbReference type="NCBI Taxonomy" id="99658"/>
    <lineage>
        <taxon>Eukaryota</taxon>
        <taxon>Viridiplantae</taxon>
        <taxon>Streptophyta</taxon>
        <taxon>Embryophyta</taxon>
        <taxon>Tracheophyta</taxon>
        <taxon>Spermatophyta</taxon>
        <taxon>Magnoliopsida</taxon>
        <taxon>eudicotyledons</taxon>
        <taxon>Gunneridae</taxon>
        <taxon>Pentapetalae</taxon>
        <taxon>rosids</taxon>
        <taxon>malvids</taxon>
        <taxon>Sapindales</taxon>
        <taxon>Sapindaceae</taxon>
        <taxon>Xanthoceroideae</taxon>
        <taxon>Xanthoceras</taxon>
    </lineage>
</organism>
<dbReference type="EMBL" id="JAFEMO010000007">
    <property type="protein sequence ID" value="KAH7567094.1"/>
    <property type="molecule type" value="Genomic_DNA"/>
</dbReference>
<dbReference type="InterPro" id="IPR011990">
    <property type="entry name" value="TPR-like_helical_dom_sf"/>
</dbReference>
<dbReference type="InterPro" id="IPR002885">
    <property type="entry name" value="PPR_rpt"/>
</dbReference>
<dbReference type="Pfam" id="PF01535">
    <property type="entry name" value="PPR"/>
    <property type="match status" value="3"/>
</dbReference>
<protein>
    <recommendedName>
        <fullName evidence="4">DYW domain-containing protein</fullName>
    </recommendedName>
</protein>
<comment type="similarity">
    <text evidence="1">Belongs to the PPR family. PCMP-H subfamily.</text>
</comment>
<feature type="repeat" description="PPR" evidence="3">
    <location>
        <begin position="319"/>
        <end position="353"/>
    </location>
</feature>
<dbReference type="Pfam" id="PF20431">
    <property type="entry name" value="E_motif"/>
    <property type="match status" value="1"/>
</dbReference>
<keyword evidence="2" id="KW-0677">Repeat</keyword>
<evidence type="ECO:0000313" key="5">
    <source>
        <dbReference type="EMBL" id="KAH7567094.1"/>
    </source>
</evidence>